<reference evidence="2" key="2">
    <citation type="submission" date="2020-07" db="EMBL/GenBank/DDBJ databases">
        <title>Genome of starter culture bacteria Kocuria salsicia reveals its technological properties and safety for usage in meat industry.</title>
        <authorList>
            <person name="Michael M."/>
            <person name="Konstantin K."/>
            <person name="Evgenii K."/>
            <person name="Galina S."/>
            <person name="Oksana K."/>
            <person name="Andrei L."/>
        </authorList>
    </citation>
    <scope>NUCLEOTIDE SEQUENCE [LARGE SCALE GENOMIC DNA]</scope>
    <source>
        <strain evidence="2">80</strain>
    </source>
</reference>
<proteinExistence type="predicted"/>
<name>A0A7D7L049_KOCVA</name>
<dbReference type="InterPro" id="IPR029058">
    <property type="entry name" value="AB_hydrolase_fold"/>
</dbReference>
<sequence>MCCRERVFTAPGEIGEGSPTAGSRRTTITGEKPLLTLSGLGRALRPVHGSGTDGAAVVETPVSHGWIPAGDRLLAVDVHEPAAPARGASIVLAAPPGRERVTLTRTVLHTARALAADGWCVVRFDWSGTGQSPASKDVTDAQHWSEDLTAVRDWAGQGQPVHGVGIGVAGAYLAADDDEGWAQRVVMAPVSGKQWLRHQSALRRMAGQSLPPRVAGGTELLDLHLTAEGAAAVKTVPAPAADPARGISILGEEETGPLPLNVHPRVATVPPGVTGAVVAALSEHAPAHNEGTTAPEPAQQATVEIGGTTVRLRRIEVGADRRPGIVTEPLERAADAPGLGLVSPGSDAMEAAGGLWLDTALLASSHGAVCVLAERTDTGELVRSDRTRNSNPYDRRTVAECRELILLVASLTDGPVTAAGICLGAWGLMAAAHELPAQVSARTTLHVINNVAWQRQPWRYWRQGLTEGPLAPRVPGEDPTAAAPPASPSTDDDAAAPGASTLGSLRRTLTTQVGNVARTVVRGTRAKAHAASPRVNSLAATLGIIDVPQPELRRLDRVPGLTVNAVFGALDAEFCGVEPGRIGPRSAVLVVDSLDHSMFSTAARRAMAEFTVEHLTASAGVLR</sequence>
<evidence type="ECO:0000313" key="3">
    <source>
        <dbReference type="Proteomes" id="UP000216825"/>
    </source>
</evidence>
<feature type="region of interest" description="Disordered" evidence="1">
    <location>
        <begin position="469"/>
        <end position="500"/>
    </location>
</feature>
<evidence type="ECO:0000256" key="1">
    <source>
        <dbReference type="SAM" id="MobiDB-lite"/>
    </source>
</evidence>
<dbReference type="Proteomes" id="UP000216825">
    <property type="component" value="Chromosome"/>
</dbReference>
<dbReference type="AlphaFoldDB" id="A0A7D7L049"/>
<dbReference type="EMBL" id="CP059343">
    <property type="protein sequence ID" value="QMS56309.1"/>
    <property type="molecule type" value="Genomic_DNA"/>
</dbReference>
<protein>
    <recommendedName>
        <fullName evidence="4">Serine aminopeptidase S33 domain-containing protein</fullName>
    </recommendedName>
</protein>
<evidence type="ECO:0000313" key="2">
    <source>
        <dbReference type="EMBL" id="QMS56309.1"/>
    </source>
</evidence>
<organism evidence="2 3">
    <name type="scientific">Kocuria varians</name>
    <name type="common">Micrococcus varians</name>
    <dbReference type="NCBI Taxonomy" id="1272"/>
    <lineage>
        <taxon>Bacteria</taxon>
        <taxon>Bacillati</taxon>
        <taxon>Actinomycetota</taxon>
        <taxon>Actinomycetes</taxon>
        <taxon>Micrococcales</taxon>
        <taxon>Micrococcaceae</taxon>
        <taxon>Kocuria</taxon>
    </lineage>
</organism>
<accession>A0A7D7L049</accession>
<evidence type="ECO:0008006" key="4">
    <source>
        <dbReference type="Google" id="ProtNLM"/>
    </source>
</evidence>
<dbReference type="Gene3D" id="3.40.50.1820">
    <property type="entry name" value="alpha/beta hydrolase"/>
    <property type="match status" value="1"/>
</dbReference>
<gene>
    <name evidence="2" type="ORF">CIB50_0001012</name>
</gene>
<dbReference type="SUPFAM" id="SSF53474">
    <property type="entry name" value="alpha/beta-Hydrolases"/>
    <property type="match status" value="2"/>
</dbReference>
<dbReference type="KEGG" id="kvr:CIB50_0001012"/>
<reference evidence="2" key="1">
    <citation type="submission" date="2017-08" db="EMBL/GenBank/DDBJ databases">
        <authorList>
            <person name="Minaev M."/>
            <person name="Kurbakov K.A."/>
            <person name="Solodovnikova G.I."/>
            <person name="Kuznetsova O.A."/>
            <person name="Lisitsyn A.B."/>
        </authorList>
    </citation>
    <scope>NUCLEOTIDE SEQUENCE</scope>
    <source>
        <strain evidence="2">80</strain>
    </source>
</reference>
<keyword evidence="3" id="KW-1185">Reference proteome</keyword>